<dbReference type="GO" id="GO:0044715">
    <property type="term" value="F:8-oxo-dGDP phosphatase activity"/>
    <property type="evidence" value="ECO:0007669"/>
    <property type="project" value="UniProtKB-ARBA"/>
</dbReference>
<dbReference type="EMBL" id="ML977313">
    <property type="protein sequence ID" value="KAF2120674.1"/>
    <property type="molecule type" value="Genomic_DNA"/>
</dbReference>
<proteinExistence type="predicted"/>
<dbReference type="Proteomes" id="UP000799770">
    <property type="component" value="Unassembled WGS sequence"/>
</dbReference>
<dbReference type="InterPro" id="IPR015797">
    <property type="entry name" value="NUDIX_hydrolase-like_dom_sf"/>
</dbReference>
<dbReference type="SUPFAM" id="SSF55811">
    <property type="entry name" value="Nudix"/>
    <property type="match status" value="1"/>
</dbReference>
<name>A0A6A5ZNU5_9PLEO</name>
<protein>
    <submittedName>
        <fullName evidence="2">NUDIX hydrolase domain-like protein</fullName>
    </submittedName>
</protein>
<sequence>MPAHKSHLELVRAADNFPYIDIARTPYHEDEGSAFYQLLLPNDPRPHGYLLPSTVKKMPWNSHFQITHDAPRTVQVLDSSDGKDIAGAINRDFSTVIENAIQSKAFAVLGRPHHEDFKILGARHPPVQLLRTAASLFGITCRGAHMTAYQNTEEGMKIWVPRRSAHLFTYPNMLDTTVAGGVRAEESPFECILHEADEEASLQADLVREHTRACGVLTYVAQSDAQNGENYGCMVPDCLYVYDIELPAGVVPKPRDEEVKEFYLWDVERVKEALVKDEFKTNCAAVMIDFFIRHGIITDENEKDYLEIVSRLHRVLPVPTSPTAP</sequence>
<dbReference type="PANTHER" id="PTHR13622:SF8">
    <property type="entry name" value="THIAMIN PYROPHOSPHOKINASE 1"/>
    <property type="match status" value="1"/>
</dbReference>
<keyword evidence="3" id="KW-1185">Reference proteome</keyword>
<accession>A0A6A5ZNU5</accession>
<evidence type="ECO:0000259" key="1">
    <source>
        <dbReference type="PROSITE" id="PS51462"/>
    </source>
</evidence>
<organism evidence="2 3">
    <name type="scientific">Lophiotrema nucula</name>
    <dbReference type="NCBI Taxonomy" id="690887"/>
    <lineage>
        <taxon>Eukaryota</taxon>
        <taxon>Fungi</taxon>
        <taxon>Dikarya</taxon>
        <taxon>Ascomycota</taxon>
        <taxon>Pezizomycotina</taxon>
        <taxon>Dothideomycetes</taxon>
        <taxon>Pleosporomycetidae</taxon>
        <taxon>Pleosporales</taxon>
        <taxon>Lophiotremataceae</taxon>
        <taxon>Lophiotrema</taxon>
    </lineage>
</organism>
<dbReference type="PROSITE" id="PS51462">
    <property type="entry name" value="NUDIX"/>
    <property type="match status" value="1"/>
</dbReference>
<dbReference type="InterPro" id="IPR000086">
    <property type="entry name" value="NUDIX_hydrolase_dom"/>
</dbReference>
<gene>
    <name evidence="2" type="ORF">BDV96DRAFT_609823</name>
</gene>
<dbReference type="CDD" id="cd03676">
    <property type="entry name" value="NUDIX_Tnr3_like"/>
    <property type="match status" value="1"/>
</dbReference>
<reference evidence="2" key="1">
    <citation type="journal article" date="2020" name="Stud. Mycol.">
        <title>101 Dothideomycetes genomes: a test case for predicting lifestyles and emergence of pathogens.</title>
        <authorList>
            <person name="Haridas S."/>
            <person name="Albert R."/>
            <person name="Binder M."/>
            <person name="Bloem J."/>
            <person name="Labutti K."/>
            <person name="Salamov A."/>
            <person name="Andreopoulos B."/>
            <person name="Baker S."/>
            <person name="Barry K."/>
            <person name="Bills G."/>
            <person name="Bluhm B."/>
            <person name="Cannon C."/>
            <person name="Castanera R."/>
            <person name="Culley D."/>
            <person name="Daum C."/>
            <person name="Ezra D."/>
            <person name="Gonzalez J."/>
            <person name="Henrissat B."/>
            <person name="Kuo A."/>
            <person name="Liang C."/>
            <person name="Lipzen A."/>
            <person name="Lutzoni F."/>
            <person name="Magnuson J."/>
            <person name="Mondo S."/>
            <person name="Nolan M."/>
            <person name="Ohm R."/>
            <person name="Pangilinan J."/>
            <person name="Park H.-J."/>
            <person name="Ramirez L."/>
            <person name="Alfaro M."/>
            <person name="Sun H."/>
            <person name="Tritt A."/>
            <person name="Yoshinaga Y."/>
            <person name="Zwiers L.-H."/>
            <person name="Turgeon B."/>
            <person name="Goodwin S."/>
            <person name="Spatafora J."/>
            <person name="Crous P."/>
            <person name="Grigoriev I."/>
        </authorList>
    </citation>
    <scope>NUCLEOTIDE SEQUENCE</scope>
    <source>
        <strain evidence="2">CBS 627.86</strain>
    </source>
</reference>
<dbReference type="OrthoDB" id="10261522at2759"/>
<dbReference type="PANTHER" id="PTHR13622">
    <property type="entry name" value="THIAMIN PYROPHOSPHOKINASE"/>
    <property type="match status" value="1"/>
</dbReference>
<keyword evidence="2" id="KW-0378">Hydrolase</keyword>
<dbReference type="Pfam" id="PF00293">
    <property type="entry name" value="NUDIX"/>
    <property type="match status" value="1"/>
</dbReference>
<feature type="domain" description="Nudix hydrolase" evidence="1">
    <location>
        <begin position="130"/>
        <end position="289"/>
    </location>
</feature>
<evidence type="ECO:0000313" key="2">
    <source>
        <dbReference type="EMBL" id="KAF2120674.1"/>
    </source>
</evidence>
<dbReference type="FunFam" id="3.90.79.10:FF:000019">
    <property type="entry name" value="Thiamin pyrophosphokinase, putative"/>
    <property type="match status" value="1"/>
</dbReference>
<evidence type="ECO:0000313" key="3">
    <source>
        <dbReference type="Proteomes" id="UP000799770"/>
    </source>
</evidence>
<dbReference type="AlphaFoldDB" id="A0A6A5ZNU5"/>
<dbReference type="Gene3D" id="3.90.79.10">
    <property type="entry name" value="Nucleoside Triphosphate Pyrophosphohydrolase"/>
    <property type="match status" value="1"/>
</dbReference>